<dbReference type="EMBL" id="CP011412">
    <property type="protein sequence ID" value="AKH19732.1"/>
    <property type="molecule type" value="Genomic_DNA"/>
</dbReference>
<dbReference type="RefSeq" id="WP_046858668.1">
    <property type="nucleotide sequence ID" value="NZ_CP011412.1"/>
</dbReference>
<proteinExistence type="predicted"/>
<organism evidence="3 4">
    <name type="scientific">Sedimenticola thiotaurini</name>
    <dbReference type="NCBI Taxonomy" id="1543721"/>
    <lineage>
        <taxon>Bacteria</taxon>
        <taxon>Pseudomonadati</taxon>
        <taxon>Pseudomonadota</taxon>
        <taxon>Gammaproteobacteria</taxon>
        <taxon>Chromatiales</taxon>
        <taxon>Sedimenticolaceae</taxon>
        <taxon>Sedimenticola</taxon>
    </lineage>
</organism>
<dbReference type="Gene3D" id="3.40.50.1820">
    <property type="entry name" value="alpha/beta hydrolase"/>
    <property type="match status" value="1"/>
</dbReference>
<reference evidence="3 4" key="1">
    <citation type="journal article" date="2015" name="Genome Announc.">
        <title>Complete Genome Sequence of Sedimenticola thiotaurini Strain SIP-G1, a Polyphosphate- and Polyhydroxyalkanoate-Accumulating Sulfur-Oxidizing Gammaproteobacterium Isolated from Salt Marsh Sediments.</title>
        <authorList>
            <person name="Flood B.E."/>
            <person name="Jones D.S."/>
            <person name="Bailey J.V."/>
        </authorList>
    </citation>
    <scope>NUCLEOTIDE SEQUENCE [LARGE SCALE GENOMIC DNA]</scope>
    <source>
        <strain evidence="3 4">SIP-G1</strain>
    </source>
</reference>
<sequence length="249" mass="28162">MTTDAPRFLNLPDNKRIAYHKSEGAGPGILFFGGFHSDMTGTKAVALEQWCQAHQRAFIRFDYSGHGQSSGLFESGTIGEWLDDALAVLDQLTEGPQIIVGSSMGGWLSLLASVARPERLHALVTLACATDFTRRLLRPLFNDTQKQQLAREGRVLLPCDYDDQQPYPITRQLLEEGDRHCLLDRPIPIHCPVRMFHGLQDRDVPWDFSRRTCEQLESRDVTLTLIKQGDHRLSEPADLQLIMHCLEQL</sequence>
<dbReference type="ESTHER" id="9gamm-a0a0f7jvx4">
    <property type="family name" value="6_AlphaBeta_hydrolase"/>
</dbReference>
<keyword evidence="4" id="KW-1185">Reference proteome</keyword>
<protein>
    <recommendedName>
        <fullName evidence="2">Serine aminopeptidase S33 domain-containing protein</fullName>
    </recommendedName>
</protein>
<dbReference type="SUPFAM" id="SSF53474">
    <property type="entry name" value="alpha/beta-Hydrolases"/>
    <property type="match status" value="1"/>
</dbReference>
<name>A0A0F7JVX4_9GAMM</name>
<dbReference type="Proteomes" id="UP000034410">
    <property type="component" value="Chromosome"/>
</dbReference>
<dbReference type="PATRIC" id="fig|1543721.4.peg.929"/>
<dbReference type="PANTHER" id="PTHR16138:SF7">
    <property type="entry name" value="PALMITOYL-PROTEIN THIOESTERASE ABHD10, MITOCHONDRIAL"/>
    <property type="match status" value="1"/>
</dbReference>
<dbReference type="InterPro" id="IPR052382">
    <property type="entry name" value="ABHD10_acyl-thioesterase"/>
</dbReference>
<dbReference type="KEGG" id="seds:AAY24_04450"/>
<dbReference type="PANTHER" id="PTHR16138">
    <property type="entry name" value="MYCOPHENOLIC ACID ACYL-GLUCURONIDE ESTERASE, MITOCHONDRIAL"/>
    <property type="match status" value="1"/>
</dbReference>
<evidence type="ECO:0000313" key="4">
    <source>
        <dbReference type="Proteomes" id="UP000034410"/>
    </source>
</evidence>
<evidence type="ECO:0000259" key="2">
    <source>
        <dbReference type="Pfam" id="PF12146"/>
    </source>
</evidence>
<dbReference type="AlphaFoldDB" id="A0A0F7JVX4"/>
<keyword evidence="1" id="KW-0378">Hydrolase</keyword>
<evidence type="ECO:0000313" key="3">
    <source>
        <dbReference type="EMBL" id="AKH19732.1"/>
    </source>
</evidence>
<accession>A0A0F7JVX4</accession>
<feature type="domain" description="Serine aminopeptidase S33" evidence="2">
    <location>
        <begin position="32"/>
        <end position="138"/>
    </location>
</feature>
<dbReference type="InterPro" id="IPR022742">
    <property type="entry name" value="Hydrolase_4"/>
</dbReference>
<dbReference type="GO" id="GO:0004553">
    <property type="term" value="F:hydrolase activity, hydrolyzing O-glycosyl compounds"/>
    <property type="evidence" value="ECO:0007669"/>
    <property type="project" value="TreeGrafter"/>
</dbReference>
<dbReference type="Pfam" id="PF12146">
    <property type="entry name" value="Hydrolase_4"/>
    <property type="match status" value="1"/>
</dbReference>
<evidence type="ECO:0000256" key="1">
    <source>
        <dbReference type="ARBA" id="ARBA00022801"/>
    </source>
</evidence>
<dbReference type="InterPro" id="IPR029058">
    <property type="entry name" value="AB_hydrolase_fold"/>
</dbReference>
<gene>
    <name evidence="3" type="ORF">AAY24_04450</name>
</gene>